<dbReference type="Proteomes" id="UP001380953">
    <property type="component" value="Unassembled WGS sequence"/>
</dbReference>
<gene>
    <name evidence="1" type="primary">tenA</name>
    <name evidence="1" type="ORF">WKI47_18600</name>
</gene>
<comment type="caution">
    <text evidence="1">The sequence shown here is derived from an EMBL/GenBank/DDBJ whole genome shotgun (WGS) entry which is preliminary data.</text>
</comment>
<sequence>MQKTIQRAMPFWEACVETPFIQEMKSGRLPMDKFKHYIIQDSIFLKHYARVCGKAMYHASSFRDIQFLYSILRFVEENESSIRVIYLKKLGLNDEEINVLQPAHANRNSIRFLLNMAEQGDTDRILMALLPCLLSYSHIFRTIAAAKEIEQSDYKDFIIDYADEGYAQDCLSWIAFVDERFSDWPEDKQNELATIFEEASSLEVDFWHMAYQG</sequence>
<organism evidence="1 2">
    <name type="scientific">Saccharibacillus sacchari</name>
    <dbReference type="NCBI Taxonomy" id="456493"/>
    <lineage>
        <taxon>Bacteria</taxon>
        <taxon>Bacillati</taxon>
        <taxon>Bacillota</taxon>
        <taxon>Bacilli</taxon>
        <taxon>Bacillales</taxon>
        <taxon>Paenibacillaceae</taxon>
        <taxon>Saccharibacillus</taxon>
    </lineage>
</organism>
<accession>A0ACC6PG91</accession>
<proteinExistence type="predicted"/>
<evidence type="ECO:0000313" key="2">
    <source>
        <dbReference type="Proteomes" id="UP001380953"/>
    </source>
</evidence>
<evidence type="ECO:0000313" key="1">
    <source>
        <dbReference type="EMBL" id="MEJ8305926.1"/>
    </source>
</evidence>
<dbReference type="EMBL" id="JBBKAR010000046">
    <property type="protein sequence ID" value="MEJ8305926.1"/>
    <property type="molecule type" value="Genomic_DNA"/>
</dbReference>
<protein>
    <submittedName>
        <fullName evidence="1">Thiaminase II</fullName>
        <ecNumber evidence="1">3.5.99.2</ecNumber>
    </submittedName>
</protein>
<dbReference type="EC" id="3.5.99.2" evidence="1"/>
<name>A0ACC6PG91_9BACL</name>
<reference evidence="1" key="1">
    <citation type="submission" date="2024-03" db="EMBL/GenBank/DDBJ databases">
        <title>Whole genome sequecning of epiphytes from Marcgravia umbellata leaves.</title>
        <authorList>
            <person name="Kumar G."/>
            <person name="Savka M.A."/>
        </authorList>
    </citation>
    <scope>NUCLEOTIDE SEQUENCE</scope>
    <source>
        <strain evidence="1">RIT_BL5</strain>
    </source>
</reference>
<keyword evidence="2" id="KW-1185">Reference proteome</keyword>
<keyword evidence="1" id="KW-0378">Hydrolase</keyword>